<sequence length="309" mass="34836">MVARCSKCLGCSRGNGRHFEFRGGLRGAEYGLNIRVSGQCTADRREARRASRGGISVVEVQAAKSCVADLVQRTGLFPTPNVARRELGDRWTSSRNQLKYLLRRIRARQRDVPAAGRRQRMRLGESFADFIQSRRTLECSALAAEQAAQAVEKWDRGSVDKKEARRRKWKAFVKKDMDRPRAILKTSFRRLSRDLLPKEYRLSAEALDCLHQATEAAMQQVMKEGSMIMAHCNRTELYPKDFLQKLRPDDVCFAGWKPVGPSAPRARSSLKPLAGRTCVSEPFVEKLNILFASSAGEMMDSVELGPEDD</sequence>
<reference evidence="2 3" key="1">
    <citation type="submission" date="2024-02" db="EMBL/GenBank/DDBJ databases">
        <authorList>
            <person name="Chen Y."/>
            <person name="Shah S."/>
            <person name="Dougan E. K."/>
            <person name="Thang M."/>
            <person name="Chan C."/>
        </authorList>
    </citation>
    <scope>NUCLEOTIDE SEQUENCE [LARGE SCALE GENOMIC DNA]</scope>
</reference>
<dbReference type="InterPro" id="IPR007125">
    <property type="entry name" value="H2A/H2B/H3"/>
</dbReference>
<dbReference type="InterPro" id="IPR009072">
    <property type="entry name" value="Histone-fold"/>
</dbReference>
<accession>A0ABP0PNN2</accession>
<evidence type="ECO:0000313" key="3">
    <source>
        <dbReference type="Proteomes" id="UP001642484"/>
    </source>
</evidence>
<dbReference type="Gene3D" id="1.10.20.10">
    <property type="entry name" value="Histone, subunit A"/>
    <property type="match status" value="1"/>
</dbReference>
<dbReference type="Pfam" id="PF00125">
    <property type="entry name" value="Histone"/>
    <property type="match status" value="1"/>
</dbReference>
<protein>
    <recommendedName>
        <fullName evidence="1">Core Histone H2A/H2B/H3 domain-containing protein</fullName>
    </recommendedName>
</protein>
<evidence type="ECO:0000313" key="2">
    <source>
        <dbReference type="EMBL" id="CAK9077636.1"/>
    </source>
</evidence>
<comment type="caution">
    <text evidence="2">The sequence shown here is derived from an EMBL/GenBank/DDBJ whole genome shotgun (WGS) entry which is preliminary data.</text>
</comment>
<name>A0ABP0PNN2_9DINO</name>
<gene>
    <name evidence="2" type="ORF">CCMP2556_LOCUS38263</name>
</gene>
<dbReference type="EMBL" id="CAXAMN010023439">
    <property type="protein sequence ID" value="CAK9077636.1"/>
    <property type="molecule type" value="Genomic_DNA"/>
</dbReference>
<evidence type="ECO:0000259" key="1">
    <source>
        <dbReference type="Pfam" id="PF00125"/>
    </source>
</evidence>
<dbReference type="SUPFAM" id="SSF47113">
    <property type="entry name" value="Histone-fold"/>
    <property type="match status" value="1"/>
</dbReference>
<dbReference type="Proteomes" id="UP001642484">
    <property type="component" value="Unassembled WGS sequence"/>
</dbReference>
<proteinExistence type="predicted"/>
<keyword evidence="3" id="KW-1185">Reference proteome</keyword>
<feature type="domain" description="Core Histone H2A/H2B/H3" evidence="1">
    <location>
        <begin position="181"/>
        <end position="242"/>
    </location>
</feature>
<organism evidence="2 3">
    <name type="scientific">Durusdinium trenchii</name>
    <dbReference type="NCBI Taxonomy" id="1381693"/>
    <lineage>
        <taxon>Eukaryota</taxon>
        <taxon>Sar</taxon>
        <taxon>Alveolata</taxon>
        <taxon>Dinophyceae</taxon>
        <taxon>Suessiales</taxon>
        <taxon>Symbiodiniaceae</taxon>
        <taxon>Durusdinium</taxon>
    </lineage>
</organism>